<organism evidence="2 3">
    <name type="scientific">Trifolium subterraneum</name>
    <name type="common">Subterranean clover</name>
    <dbReference type="NCBI Taxonomy" id="3900"/>
    <lineage>
        <taxon>Eukaryota</taxon>
        <taxon>Viridiplantae</taxon>
        <taxon>Streptophyta</taxon>
        <taxon>Embryophyta</taxon>
        <taxon>Tracheophyta</taxon>
        <taxon>Spermatophyta</taxon>
        <taxon>Magnoliopsida</taxon>
        <taxon>eudicotyledons</taxon>
        <taxon>Gunneridae</taxon>
        <taxon>Pentapetalae</taxon>
        <taxon>rosids</taxon>
        <taxon>fabids</taxon>
        <taxon>Fabales</taxon>
        <taxon>Fabaceae</taxon>
        <taxon>Papilionoideae</taxon>
        <taxon>50 kb inversion clade</taxon>
        <taxon>NPAAA clade</taxon>
        <taxon>Hologalegina</taxon>
        <taxon>IRL clade</taxon>
        <taxon>Trifolieae</taxon>
        <taxon>Trifolium</taxon>
    </lineage>
</organism>
<feature type="compositionally biased region" description="Polar residues" evidence="1">
    <location>
        <begin position="9"/>
        <end position="19"/>
    </location>
</feature>
<proteinExistence type="predicted"/>
<protein>
    <submittedName>
        <fullName evidence="2">Uncharacterized protein</fullName>
    </submittedName>
</protein>
<gene>
    <name evidence="2" type="ORF">TSUD_54000</name>
</gene>
<dbReference type="EMBL" id="DF973460">
    <property type="protein sequence ID" value="GAU31577.1"/>
    <property type="molecule type" value="Genomic_DNA"/>
</dbReference>
<reference evidence="3" key="1">
    <citation type="journal article" date="2017" name="Front. Plant Sci.">
        <title>Climate Clever Clovers: New Paradigm to Reduce the Environmental Footprint of Ruminants by Breeding Low Methanogenic Forages Utilizing Haplotype Variation.</title>
        <authorList>
            <person name="Kaur P."/>
            <person name="Appels R."/>
            <person name="Bayer P.E."/>
            <person name="Keeble-Gagnere G."/>
            <person name="Wang J."/>
            <person name="Hirakawa H."/>
            <person name="Shirasawa K."/>
            <person name="Vercoe P."/>
            <person name="Stefanova K."/>
            <person name="Durmic Z."/>
            <person name="Nichols P."/>
            <person name="Revell C."/>
            <person name="Isobe S.N."/>
            <person name="Edwards D."/>
            <person name="Erskine W."/>
        </authorList>
    </citation>
    <scope>NUCLEOTIDE SEQUENCE [LARGE SCALE GENOMIC DNA]</scope>
    <source>
        <strain evidence="3">cv. Daliak</strain>
    </source>
</reference>
<sequence length="113" mass="12090">MNGTRVKDQNSSLHATSVNKEGYTIAKGRDSFIAHVGVGGKPTSNIKGTKPSGHSQNNTSSSHREETIELDQHVASNVSRVDLNSDKIDNKVLNGAYVPQNGDVNTEGDMTLL</sequence>
<accession>A0A2Z6NNU9</accession>
<keyword evidence="3" id="KW-1185">Reference proteome</keyword>
<evidence type="ECO:0000256" key="1">
    <source>
        <dbReference type="SAM" id="MobiDB-lite"/>
    </source>
</evidence>
<dbReference type="Proteomes" id="UP000242715">
    <property type="component" value="Unassembled WGS sequence"/>
</dbReference>
<feature type="region of interest" description="Disordered" evidence="1">
    <location>
        <begin position="36"/>
        <end position="68"/>
    </location>
</feature>
<feature type="region of interest" description="Disordered" evidence="1">
    <location>
        <begin position="1"/>
        <end position="21"/>
    </location>
</feature>
<dbReference type="AlphaFoldDB" id="A0A2Z6NNU9"/>
<feature type="compositionally biased region" description="Polar residues" evidence="1">
    <location>
        <begin position="42"/>
        <end position="61"/>
    </location>
</feature>
<name>A0A2Z6NNU9_TRISU</name>
<evidence type="ECO:0000313" key="2">
    <source>
        <dbReference type="EMBL" id="GAU31577.1"/>
    </source>
</evidence>
<evidence type="ECO:0000313" key="3">
    <source>
        <dbReference type="Proteomes" id="UP000242715"/>
    </source>
</evidence>